<comment type="caution">
    <text evidence="1">The sequence shown here is derived from an EMBL/GenBank/DDBJ whole genome shotgun (WGS) entry which is preliminary data.</text>
</comment>
<gene>
    <name evidence="1" type="ORF">BN11_420017</name>
</gene>
<proteinExistence type="predicted"/>
<protein>
    <submittedName>
        <fullName evidence="1">Uncharacterized protein</fullName>
    </submittedName>
</protein>
<evidence type="ECO:0000313" key="1">
    <source>
        <dbReference type="EMBL" id="CCH74287.1"/>
    </source>
</evidence>
<dbReference type="AlphaFoldDB" id="W6JYS4"/>
<accession>W6JYS4</accession>
<evidence type="ECO:0000313" key="2">
    <source>
        <dbReference type="Proteomes" id="UP000035763"/>
    </source>
</evidence>
<keyword evidence="2" id="KW-1185">Reference proteome</keyword>
<dbReference type="EMBL" id="CAJA01000357">
    <property type="protein sequence ID" value="CCH74287.1"/>
    <property type="molecule type" value="Genomic_DNA"/>
</dbReference>
<sequence>MSDTRAAAEAAIRALATTPTPEAFAALLELSSLTGVALGDSARLLAATSSWSTVGEASGTTKQAAWARWHG</sequence>
<organism evidence="1 2">
    <name type="scientific">Nostocoides australiense Ben110</name>
    <dbReference type="NCBI Taxonomy" id="1193182"/>
    <lineage>
        <taxon>Bacteria</taxon>
        <taxon>Bacillati</taxon>
        <taxon>Actinomycetota</taxon>
        <taxon>Actinomycetes</taxon>
        <taxon>Micrococcales</taxon>
        <taxon>Intrasporangiaceae</taxon>
        <taxon>Nostocoides</taxon>
    </lineage>
</organism>
<dbReference type="Proteomes" id="UP000035763">
    <property type="component" value="Unassembled WGS sequence"/>
</dbReference>
<dbReference type="STRING" id="1193182.BN11_420017"/>
<name>W6JYS4_9MICO</name>
<reference evidence="1 2" key="1">
    <citation type="journal article" date="2013" name="ISME J.">
        <title>A metabolic model for members of the genus Tetrasphaera involved in enhanced biological phosphorus removal.</title>
        <authorList>
            <person name="Kristiansen R."/>
            <person name="Nguyen H.T.T."/>
            <person name="Saunders A.M."/>
            <person name="Nielsen J.L."/>
            <person name="Wimmer R."/>
            <person name="Le V.Q."/>
            <person name="McIlroy S.J."/>
            <person name="Petrovski S."/>
            <person name="Seviour R.J."/>
            <person name="Calteau A."/>
            <person name="Nielsen K.L."/>
            <person name="Nielsen P.H."/>
        </authorList>
    </citation>
    <scope>NUCLEOTIDE SEQUENCE [LARGE SCALE GENOMIC DNA]</scope>
    <source>
        <strain evidence="1 2">Ben110</strain>
    </source>
</reference>